<dbReference type="PANTHER" id="PTHR20842:SF0">
    <property type="entry name" value="ALPHA-ASPARTYL DIPEPTIDASE"/>
    <property type="match status" value="1"/>
</dbReference>
<comment type="similarity">
    <text evidence="1">Belongs to the peptidase S51 family.</text>
</comment>
<dbReference type="InterPro" id="IPR029062">
    <property type="entry name" value="Class_I_gatase-like"/>
</dbReference>
<evidence type="ECO:0000256" key="4">
    <source>
        <dbReference type="ARBA" id="ARBA00022825"/>
    </source>
</evidence>
<dbReference type="GO" id="GO:0008236">
    <property type="term" value="F:serine-type peptidase activity"/>
    <property type="evidence" value="ECO:0007669"/>
    <property type="project" value="UniProtKB-KW"/>
</dbReference>
<dbReference type="EMBL" id="AEEI01000042">
    <property type="protein sequence ID" value="EFM01852.1"/>
    <property type="molecule type" value="Genomic_DNA"/>
</dbReference>
<evidence type="ECO:0000256" key="3">
    <source>
        <dbReference type="ARBA" id="ARBA00022801"/>
    </source>
</evidence>
<dbReference type="BioCyc" id="PMAR862515-HMP:GMOO-1218-MONOMER"/>
<protein>
    <submittedName>
        <fullName evidence="5">Peptidase family S51</fullName>
    </submittedName>
</protein>
<name>E0NSP8_9BACT</name>
<dbReference type="GO" id="GO:0006508">
    <property type="term" value="P:proteolysis"/>
    <property type="evidence" value="ECO:0007669"/>
    <property type="project" value="UniProtKB-KW"/>
</dbReference>
<dbReference type="PANTHER" id="PTHR20842">
    <property type="entry name" value="PROTEASE S51 ALPHA-ASPARTYL DIPEPTIDASE"/>
    <property type="match status" value="1"/>
</dbReference>
<reference evidence="5" key="1">
    <citation type="submission" date="2010-07" db="EMBL/GenBank/DDBJ databases">
        <authorList>
            <person name="Muzny D."/>
            <person name="Qin X."/>
            <person name="Deng J."/>
            <person name="Jiang H."/>
            <person name="Liu Y."/>
            <person name="Qu J."/>
            <person name="Song X.-Z."/>
            <person name="Zhang L."/>
            <person name="Thornton R."/>
            <person name="Coyle M."/>
            <person name="Francisco L."/>
            <person name="Jackson L."/>
            <person name="Javaid M."/>
            <person name="Korchina V."/>
            <person name="Kovar C."/>
            <person name="Mata R."/>
            <person name="Mathew T."/>
            <person name="Ngo R."/>
            <person name="Nguyen L."/>
            <person name="Nguyen N."/>
            <person name="Okwuonu G."/>
            <person name="Ongeri F."/>
            <person name="Pham C."/>
            <person name="Simmons D."/>
            <person name="Wilczek-Boney K."/>
            <person name="Hale W."/>
            <person name="Jakkamsetti A."/>
            <person name="Pham P."/>
            <person name="Ruth R."/>
            <person name="San Lucas F."/>
            <person name="Warren J."/>
            <person name="Zhang J."/>
            <person name="Zhao Z."/>
            <person name="Zhou C."/>
            <person name="Zhu D."/>
            <person name="Lee S."/>
            <person name="Bess C."/>
            <person name="Blankenburg K."/>
            <person name="Forbes L."/>
            <person name="Fu Q."/>
            <person name="Gubbala S."/>
            <person name="Hirani K."/>
            <person name="Jayaseelan J.C."/>
            <person name="Lara F."/>
            <person name="Munidasa M."/>
            <person name="Palculict T."/>
            <person name="Patil S."/>
            <person name="Pu L.-L."/>
            <person name="Saada N."/>
            <person name="Tang L."/>
            <person name="Weissenberger G."/>
            <person name="Zhu Y."/>
            <person name="Hemphill L."/>
            <person name="Shang Y."/>
            <person name="Youmans B."/>
            <person name="Ayvaz T."/>
            <person name="Ross M."/>
            <person name="Santibanez J."/>
            <person name="Aqrawi P."/>
            <person name="Gross S."/>
            <person name="Joshi V."/>
            <person name="Fowler G."/>
            <person name="Nazareth L."/>
            <person name="Reid J."/>
            <person name="Worley K."/>
            <person name="Petrosino J."/>
            <person name="Highlander S."/>
            <person name="Gibbs R."/>
        </authorList>
    </citation>
    <scope>NUCLEOTIDE SEQUENCE [LARGE SCALE GENOMIC DNA]</scope>
    <source>
        <strain evidence="5">DSM 16973</strain>
    </source>
</reference>
<dbReference type="InterPro" id="IPR005320">
    <property type="entry name" value="Peptidase_S51"/>
</dbReference>
<keyword evidence="2" id="KW-0645">Protease</keyword>
<sequence>MRQFAFIVCLLFAICVNAQKIKGMGENKTAREEVANRNDKLGRKLFLASSFKDVAKFFVDFAGGDLEGKRVTFIPTASIPESVKFFVSSGRKTLEKLGLTVDELELTQASEQEIRDKLEKNDYIYITGGNTFFLLQELRKTGADEIIVEQIEQGKLYIGESAGSIIMSPNIEYVKEMDDCRKAPELPDFSALHVIDFYPLPHHTNFPFKKVVEKIIAAYGERIVLYPISNTQVITVNGTEVRVEGRR</sequence>
<dbReference type="Gene3D" id="3.40.50.880">
    <property type="match status" value="1"/>
</dbReference>
<keyword evidence="6" id="KW-1185">Reference proteome</keyword>
<dbReference type="FunFam" id="3.40.50.880:FF:000094">
    <property type="entry name" value="Uncharacterized peptidase Lmo0363"/>
    <property type="match status" value="1"/>
</dbReference>
<dbReference type="HOGENOM" id="CLU_090997_0_0_10"/>
<gene>
    <name evidence="5" type="ORF">HMPREF0658_1199</name>
</gene>
<organism evidence="5 6">
    <name type="scientific">Hoylesella marshii DSM 16973 = JCM 13450</name>
    <dbReference type="NCBI Taxonomy" id="862515"/>
    <lineage>
        <taxon>Bacteria</taxon>
        <taxon>Pseudomonadati</taxon>
        <taxon>Bacteroidota</taxon>
        <taxon>Bacteroidia</taxon>
        <taxon>Bacteroidales</taxon>
        <taxon>Prevotellaceae</taxon>
        <taxon>Hoylesella</taxon>
    </lineage>
</organism>
<dbReference type="STRING" id="862515.HMPREF0658_1199"/>
<dbReference type="eggNOG" id="COG3340">
    <property type="taxonomic scope" value="Bacteria"/>
</dbReference>
<evidence type="ECO:0000313" key="6">
    <source>
        <dbReference type="Proteomes" id="UP000004394"/>
    </source>
</evidence>
<accession>E0NSP8</accession>
<evidence type="ECO:0000256" key="1">
    <source>
        <dbReference type="ARBA" id="ARBA00006534"/>
    </source>
</evidence>
<dbReference type="AlphaFoldDB" id="E0NSP8"/>
<keyword evidence="3" id="KW-0378">Hydrolase</keyword>
<keyword evidence="4" id="KW-0720">Serine protease</keyword>
<dbReference type="Pfam" id="PF03575">
    <property type="entry name" value="Peptidase_S51"/>
    <property type="match status" value="1"/>
</dbReference>
<evidence type="ECO:0000313" key="5">
    <source>
        <dbReference type="EMBL" id="EFM01852.1"/>
    </source>
</evidence>
<proteinExistence type="inferred from homology"/>
<dbReference type="Proteomes" id="UP000004394">
    <property type="component" value="Unassembled WGS sequence"/>
</dbReference>
<evidence type="ECO:0000256" key="2">
    <source>
        <dbReference type="ARBA" id="ARBA00022670"/>
    </source>
</evidence>
<comment type="caution">
    <text evidence="5">The sequence shown here is derived from an EMBL/GenBank/DDBJ whole genome shotgun (WGS) entry which is preliminary data.</text>
</comment>
<dbReference type="SUPFAM" id="SSF52317">
    <property type="entry name" value="Class I glutamine amidotransferase-like"/>
    <property type="match status" value="1"/>
</dbReference>